<dbReference type="PANTHER" id="PTHR33164">
    <property type="entry name" value="TRANSCRIPTIONAL REGULATOR, MARR FAMILY"/>
    <property type="match status" value="1"/>
</dbReference>
<dbReference type="PROSITE" id="PS50995">
    <property type="entry name" value="HTH_MARR_2"/>
    <property type="match status" value="1"/>
</dbReference>
<dbReference type="InterPro" id="IPR036388">
    <property type="entry name" value="WH-like_DNA-bd_sf"/>
</dbReference>
<dbReference type="GO" id="GO:0003700">
    <property type="term" value="F:DNA-binding transcription factor activity"/>
    <property type="evidence" value="ECO:0007669"/>
    <property type="project" value="InterPro"/>
</dbReference>
<dbReference type="Proteomes" id="UP000323454">
    <property type="component" value="Unassembled WGS sequence"/>
</dbReference>
<protein>
    <submittedName>
        <fullName evidence="2">MarR family transcriptional regulator</fullName>
    </submittedName>
</protein>
<evidence type="ECO:0000313" key="2">
    <source>
        <dbReference type="EMBL" id="KAA2266521.1"/>
    </source>
</evidence>
<dbReference type="SUPFAM" id="SSF46785">
    <property type="entry name" value="Winged helix' DNA-binding domain"/>
    <property type="match status" value="1"/>
</dbReference>
<dbReference type="OrthoDB" id="4463574at2"/>
<dbReference type="Gene3D" id="1.10.10.10">
    <property type="entry name" value="Winged helix-like DNA-binding domain superfamily/Winged helix DNA-binding domain"/>
    <property type="match status" value="1"/>
</dbReference>
<dbReference type="Pfam" id="PF12802">
    <property type="entry name" value="MarR_2"/>
    <property type="match status" value="1"/>
</dbReference>
<dbReference type="InterPro" id="IPR039422">
    <property type="entry name" value="MarR/SlyA-like"/>
</dbReference>
<proteinExistence type="predicted"/>
<feature type="domain" description="HTH marR-type" evidence="1">
    <location>
        <begin position="8"/>
        <end position="139"/>
    </location>
</feature>
<dbReference type="InterPro" id="IPR036390">
    <property type="entry name" value="WH_DNA-bd_sf"/>
</dbReference>
<dbReference type="PRINTS" id="PR00598">
    <property type="entry name" value="HTHMARR"/>
</dbReference>
<organism evidence="2 3">
    <name type="scientific">Solihabitans fulvus</name>
    <dbReference type="NCBI Taxonomy" id="1892852"/>
    <lineage>
        <taxon>Bacteria</taxon>
        <taxon>Bacillati</taxon>
        <taxon>Actinomycetota</taxon>
        <taxon>Actinomycetes</taxon>
        <taxon>Pseudonocardiales</taxon>
        <taxon>Pseudonocardiaceae</taxon>
        <taxon>Solihabitans</taxon>
    </lineage>
</organism>
<dbReference type="EMBL" id="VUOB01000002">
    <property type="protein sequence ID" value="KAA2266521.1"/>
    <property type="molecule type" value="Genomic_DNA"/>
</dbReference>
<dbReference type="InterPro" id="IPR000835">
    <property type="entry name" value="HTH_MarR-typ"/>
</dbReference>
<accession>A0A5B2XUU5</accession>
<name>A0A5B2XUU5_9PSEU</name>
<gene>
    <name evidence="2" type="ORF">F0L68_01915</name>
</gene>
<sequence>MARQESVTETVVFLLGKLGQATTARFAEALVPLGLRPRHCGVLELLADAPLAQLDLSRGLGVTPSVVVDMLDELEALDAVRRVRDTVDRRRQLIELTAQGRDLQRRAVRLARELDTDLLGALDPAGTAAFGAALARLAEAHGLPTAR</sequence>
<reference evidence="2 3" key="1">
    <citation type="submission" date="2019-09" db="EMBL/GenBank/DDBJ databases">
        <title>Goodfellowia gen. nov., a new genus of the Pseudonocardineae related to Actinoalloteichus, containing Goodfellowia coeruleoviolacea gen. nov., comb. nov. gen. nov., comb. nov.</title>
        <authorList>
            <person name="Labeda D."/>
        </authorList>
    </citation>
    <scope>NUCLEOTIDE SEQUENCE [LARGE SCALE GENOMIC DNA]</scope>
    <source>
        <strain evidence="2 3">AN110305</strain>
    </source>
</reference>
<reference evidence="2 3" key="2">
    <citation type="submission" date="2019-09" db="EMBL/GenBank/DDBJ databases">
        <authorList>
            <person name="Jin C."/>
        </authorList>
    </citation>
    <scope>NUCLEOTIDE SEQUENCE [LARGE SCALE GENOMIC DNA]</scope>
    <source>
        <strain evidence="2 3">AN110305</strain>
    </source>
</reference>
<evidence type="ECO:0000313" key="3">
    <source>
        <dbReference type="Proteomes" id="UP000323454"/>
    </source>
</evidence>
<comment type="caution">
    <text evidence="2">The sequence shown here is derived from an EMBL/GenBank/DDBJ whole genome shotgun (WGS) entry which is preliminary data.</text>
</comment>
<dbReference type="AlphaFoldDB" id="A0A5B2XUU5"/>
<dbReference type="SMART" id="SM00347">
    <property type="entry name" value="HTH_MARR"/>
    <property type="match status" value="1"/>
</dbReference>
<keyword evidence="3" id="KW-1185">Reference proteome</keyword>
<dbReference type="GO" id="GO:0006950">
    <property type="term" value="P:response to stress"/>
    <property type="evidence" value="ECO:0007669"/>
    <property type="project" value="TreeGrafter"/>
</dbReference>
<dbReference type="PANTHER" id="PTHR33164:SF95">
    <property type="entry name" value="TRANSCRIPTIONAL REGULATOR"/>
    <property type="match status" value="1"/>
</dbReference>
<evidence type="ECO:0000259" key="1">
    <source>
        <dbReference type="PROSITE" id="PS50995"/>
    </source>
</evidence>
<dbReference type="RefSeq" id="WP_149847628.1">
    <property type="nucleotide sequence ID" value="NZ_VUOB01000002.1"/>
</dbReference>